<evidence type="ECO:0000256" key="3">
    <source>
        <dbReference type="ARBA" id="ARBA00005417"/>
    </source>
</evidence>
<dbReference type="Pfam" id="PF09383">
    <property type="entry name" value="NIL"/>
    <property type="match status" value="1"/>
</dbReference>
<dbReference type="InterPro" id="IPR003439">
    <property type="entry name" value="ABC_transporter-like_ATP-bd"/>
</dbReference>
<evidence type="ECO:0000256" key="10">
    <source>
        <dbReference type="ARBA" id="ARBA00022970"/>
    </source>
</evidence>
<dbReference type="CDD" id="cd03258">
    <property type="entry name" value="ABC_MetN_methionine_transporter"/>
    <property type="match status" value="1"/>
</dbReference>
<dbReference type="SMART" id="SM00382">
    <property type="entry name" value="AAA"/>
    <property type="match status" value="1"/>
</dbReference>
<keyword evidence="8" id="KW-0067">ATP-binding</keyword>
<evidence type="ECO:0000259" key="12">
    <source>
        <dbReference type="PROSITE" id="PS50893"/>
    </source>
</evidence>
<dbReference type="SUPFAM" id="SSF55021">
    <property type="entry name" value="ACT-like"/>
    <property type="match status" value="1"/>
</dbReference>
<reference evidence="13 14" key="1">
    <citation type="submission" date="2018-09" db="EMBL/GenBank/DDBJ databases">
        <title>Zymobacter palmae IAM14233 (=T109) whole genome analysis.</title>
        <authorList>
            <person name="Yanase H."/>
        </authorList>
    </citation>
    <scope>NUCLEOTIDE SEQUENCE [LARGE SCALE GENOMIC DNA]</scope>
    <source>
        <strain evidence="13 14">IAM14233</strain>
    </source>
</reference>
<comment type="similarity">
    <text evidence="3">Belongs to the ABC transporter superfamily.</text>
</comment>
<organism evidence="13 14">
    <name type="scientific">Zymobacter palmae</name>
    <dbReference type="NCBI Taxonomy" id="33074"/>
    <lineage>
        <taxon>Bacteria</taxon>
        <taxon>Pseudomonadati</taxon>
        <taxon>Pseudomonadota</taxon>
        <taxon>Gammaproteobacteria</taxon>
        <taxon>Oceanospirillales</taxon>
        <taxon>Halomonadaceae</taxon>
        <taxon>Zymobacter group</taxon>
        <taxon>Zymobacter</taxon>
    </lineage>
</organism>
<evidence type="ECO:0000256" key="6">
    <source>
        <dbReference type="ARBA" id="ARBA00022475"/>
    </source>
</evidence>
<protein>
    <recommendedName>
        <fullName evidence="4">Cell division ATP-binding protein FtsE</fullName>
    </recommendedName>
</protein>
<dbReference type="Proteomes" id="UP000267342">
    <property type="component" value="Chromosome"/>
</dbReference>
<proteinExistence type="inferred from homology"/>
<evidence type="ECO:0000256" key="9">
    <source>
        <dbReference type="ARBA" id="ARBA00022967"/>
    </source>
</evidence>
<keyword evidence="14" id="KW-1185">Reference proteome</keyword>
<evidence type="ECO:0000256" key="1">
    <source>
        <dbReference type="ARBA" id="ARBA00002579"/>
    </source>
</evidence>
<dbReference type="EMBL" id="AP018933">
    <property type="protein sequence ID" value="BBG29417.1"/>
    <property type="molecule type" value="Genomic_DNA"/>
</dbReference>
<dbReference type="PANTHER" id="PTHR43166">
    <property type="entry name" value="AMINO ACID IMPORT ATP-BINDING PROTEIN"/>
    <property type="match status" value="1"/>
</dbReference>
<dbReference type="InterPro" id="IPR045865">
    <property type="entry name" value="ACT-like_dom_sf"/>
</dbReference>
<keyword evidence="10" id="KW-0029">Amino-acid transport</keyword>
<dbReference type="InterPro" id="IPR017871">
    <property type="entry name" value="ABC_transporter-like_CS"/>
</dbReference>
<evidence type="ECO:0000313" key="13">
    <source>
        <dbReference type="EMBL" id="BBG29417.1"/>
    </source>
</evidence>
<dbReference type="KEGG" id="zpl:ZBT109_0639"/>
<dbReference type="InterPro" id="IPR018449">
    <property type="entry name" value="NIL_domain"/>
</dbReference>
<dbReference type="PANTHER" id="PTHR43166:SF30">
    <property type="entry name" value="METHIONINE IMPORT ATP-BINDING PROTEIN METN"/>
    <property type="match status" value="1"/>
</dbReference>
<comment type="subcellular location">
    <subcellularLocation>
        <location evidence="2">Cell inner membrane</location>
        <topology evidence="2">Peripheral membrane protein</topology>
    </subcellularLocation>
</comment>
<dbReference type="Gene3D" id="3.40.50.300">
    <property type="entry name" value="P-loop containing nucleotide triphosphate hydrolases"/>
    <property type="match status" value="1"/>
</dbReference>
<dbReference type="SMART" id="SM00930">
    <property type="entry name" value="NIL"/>
    <property type="match status" value="1"/>
</dbReference>
<evidence type="ECO:0000256" key="7">
    <source>
        <dbReference type="ARBA" id="ARBA00022741"/>
    </source>
</evidence>
<comment type="function">
    <text evidence="1">Part of the ABC transporter FtsEX involved in cellular division. Important for assembly or stability of the septal ring.</text>
</comment>
<accession>A0A348HCR5</accession>
<evidence type="ECO:0000256" key="2">
    <source>
        <dbReference type="ARBA" id="ARBA00004417"/>
    </source>
</evidence>
<evidence type="ECO:0000313" key="14">
    <source>
        <dbReference type="Proteomes" id="UP000267342"/>
    </source>
</evidence>
<dbReference type="Gene3D" id="3.30.70.260">
    <property type="match status" value="1"/>
</dbReference>
<keyword evidence="7" id="KW-0547">Nucleotide-binding</keyword>
<gene>
    <name evidence="13" type="ORF">ZBT109_0639</name>
</gene>
<dbReference type="InterPro" id="IPR003593">
    <property type="entry name" value="AAA+_ATPase"/>
</dbReference>
<dbReference type="PROSITE" id="PS50893">
    <property type="entry name" value="ABC_TRANSPORTER_2"/>
    <property type="match status" value="1"/>
</dbReference>
<dbReference type="GO" id="GO:0016887">
    <property type="term" value="F:ATP hydrolysis activity"/>
    <property type="evidence" value="ECO:0007669"/>
    <property type="project" value="InterPro"/>
</dbReference>
<dbReference type="SUPFAM" id="SSF52540">
    <property type="entry name" value="P-loop containing nucleoside triphosphate hydrolases"/>
    <property type="match status" value="1"/>
</dbReference>
<dbReference type="GO" id="GO:0005886">
    <property type="term" value="C:plasma membrane"/>
    <property type="evidence" value="ECO:0007669"/>
    <property type="project" value="UniProtKB-SubCell"/>
</dbReference>
<dbReference type="STRING" id="1123510.GCA_000620025_01954"/>
<keyword evidence="11" id="KW-0472">Membrane</keyword>
<feature type="domain" description="ABC transporter" evidence="12">
    <location>
        <begin position="16"/>
        <end position="255"/>
    </location>
</feature>
<evidence type="ECO:0000256" key="11">
    <source>
        <dbReference type="ARBA" id="ARBA00023136"/>
    </source>
</evidence>
<keyword evidence="6" id="KW-1003">Cell membrane</keyword>
<dbReference type="AlphaFoldDB" id="A0A348HCR5"/>
<dbReference type="InterPro" id="IPR050086">
    <property type="entry name" value="MetN_ABC_transporter-like"/>
</dbReference>
<keyword evidence="5" id="KW-0813">Transport</keyword>
<dbReference type="GO" id="GO:0006865">
    <property type="term" value="P:amino acid transport"/>
    <property type="evidence" value="ECO:0007669"/>
    <property type="project" value="UniProtKB-KW"/>
</dbReference>
<evidence type="ECO:0000256" key="8">
    <source>
        <dbReference type="ARBA" id="ARBA00022840"/>
    </source>
</evidence>
<dbReference type="InterPro" id="IPR041701">
    <property type="entry name" value="MetN_ABC"/>
</dbReference>
<dbReference type="FunFam" id="3.40.50.300:FF:000056">
    <property type="entry name" value="Cell division ATP-binding protein FtsE"/>
    <property type="match status" value="1"/>
</dbReference>
<dbReference type="GO" id="GO:0005524">
    <property type="term" value="F:ATP binding"/>
    <property type="evidence" value="ECO:0007669"/>
    <property type="project" value="UniProtKB-KW"/>
</dbReference>
<evidence type="ECO:0000256" key="5">
    <source>
        <dbReference type="ARBA" id="ARBA00022448"/>
    </source>
</evidence>
<dbReference type="InterPro" id="IPR027417">
    <property type="entry name" value="P-loop_NTPase"/>
</dbReference>
<name>A0A348HCR5_9GAMM</name>
<evidence type="ECO:0000256" key="4">
    <source>
        <dbReference type="ARBA" id="ARBA00020019"/>
    </source>
</evidence>
<sequence length="360" mass="40283">MYSMDSRQSDREDDMIRFQHITKSFSQRQSNVLALDDITLEIPKGEIFGLIGHSGAGKSTLVRLINALETPTSGSVFIDGRDLTQASPQAVRQQKKKIGMVFQHFNLLENRTVAENVGLPLLLNGVKKSERKKIVDDLLDYVGLKDKKDVYPRALSGGQKQRVGIARALTNRPDILLCDEATSALDPQTTRSILDLLKRINREHGVTIVIVTHEMSVVTYACHSLAVMSGGRVVEQGRTPALFKAPTHPVTRQFVNAIIHQKLPVTVFRSLSQTDADHLYRLEFLNPTANEQALTQLIRRGEVELSIIFANMIDIQGDIIGHMFVILKGQEQEIANALEYLSSQNIKAVQIDPREFQHDD</sequence>
<keyword evidence="9" id="KW-1278">Translocase</keyword>
<dbReference type="Pfam" id="PF00005">
    <property type="entry name" value="ABC_tran"/>
    <property type="match status" value="1"/>
</dbReference>
<dbReference type="PROSITE" id="PS00211">
    <property type="entry name" value="ABC_TRANSPORTER_1"/>
    <property type="match status" value="1"/>
</dbReference>